<reference evidence="1" key="1">
    <citation type="submission" date="2020-11" db="EMBL/GenBank/DDBJ databases">
        <authorList>
            <consortium name="DOE Joint Genome Institute"/>
            <person name="Ahrendt S."/>
            <person name="Riley R."/>
            <person name="Andreopoulos W."/>
            <person name="Labutti K."/>
            <person name="Pangilinan J."/>
            <person name="Ruiz-Duenas F.J."/>
            <person name="Barrasa J.M."/>
            <person name="Sanchez-Garcia M."/>
            <person name="Camarero S."/>
            <person name="Miyauchi S."/>
            <person name="Serrano A."/>
            <person name="Linde D."/>
            <person name="Babiker R."/>
            <person name="Drula E."/>
            <person name="Ayuso-Fernandez I."/>
            <person name="Pacheco R."/>
            <person name="Padilla G."/>
            <person name="Ferreira P."/>
            <person name="Barriuso J."/>
            <person name="Kellner H."/>
            <person name="Castanera R."/>
            <person name="Alfaro M."/>
            <person name="Ramirez L."/>
            <person name="Pisabarro A.G."/>
            <person name="Kuo A."/>
            <person name="Tritt A."/>
            <person name="Lipzen A."/>
            <person name="He G."/>
            <person name="Yan M."/>
            <person name="Ng V."/>
            <person name="Cullen D."/>
            <person name="Martin F."/>
            <person name="Rosso M.-N."/>
            <person name="Henrissat B."/>
            <person name="Hibbett D."/>
            <person name="Martinez A.T."/>
            <person name="Grigoriev I.V."/>
        </authorList>
    </citation>
    <scope>NUCLEOTIDE SEQUENCE</scope>
    <source>
        <strain evidence="1">MF-IS2</strain>
    </source>
</reference>
<dbReference type="AlphaFoldDB" id="A0A9P6BWD0"/>
<dbReference type="EMBL" id="MU152374">
    <property type="protein sequence ID" value="KAF9440634.1"/>
    <property type="molecule type" value="Genomic_DNA"/>
</dbReference>
<comment type="caution">
    <text evidence="1">The sequence shown here is derived from an EMBL/GenBank/DDBJ whole genome shotgun (WGS) entry which is preliminary data.</text>
</comment>
<name>A0A9P6BWD0_9AGAR</name>
<protein>
    <submittedName>
        <fullName evidence="1">Uncharacterized protein</fullName>
    </submittedName>
</protein>
<dbReference type="Proteomes" id="UP000807342">
    <property type="component" value="Unassembled WGS sequence"/>
</dbReference>
<evidence type="ECO:0000313" key="1">
    <source>
        <dbReference type="EMBL" id="KAF9440634.1"/>
    </source>
</evidence>
<accession>A0A9P6BWD0</accession>
<gene>
    <name evidence="1" type="ORF">P691DRAFT_781838</name>
</gene>
<proteinExistence type="predicted"/>
<evidence type="ECO:0000313" key="2">
    <source>
        <dbReference type="Proteomes" id="UP000807342"/>
    </source>
</evidence>
<organism evidence="1 2">
    <name type="scientific">Macrolepiota fuliginosa MF-IS2</name>
    <dbReference type="NCBI Taxonomy" id="1400762"/>
    <lineage>
        <taxon>Eukaryota</taxon>
        <taxon>Fungi</taxon>
        <taxon>Dikarya</taxon>
        <taxon>Basidiomycota</taxon>
        <taxon>Agaricomycotina</taxon>
        <taxon>Agaricomycetes</taxon>
        <taxon>Agaricomycetidae</taxon>
        <taxon>Agaricales</taxon>
        <taxon>Agaricineae</taxon>
        <taxon>Agaricaceae</taxon>
        <taxon>Macrolepiota</taxon>
    </lineage>
</organism>
<sequence>MPGDLLLQDLVVDSPSALYTKYDSPESAKGRPLDVGKIFGHSTLTVLISKCSIWPQAVPPRRGNKDPAGLGVARNWSGNDLTDDLLPQLWYHRPTLNSTPSNLTRLSMSQEQKYPFNTTKCINYYLFTLAKLRPPPAHHVQAYIITFVTKKTNPPISAGQEEYVTYLSREEVALRLFRNTFGGGLV</sequence>
<keyword evidence="2" id="KW-1185">Reference proteome</keyword>